<gene>
    <name evidence="2" type="ORF">IFO67_14315</name>
</gene>
<dbReference type="RefSeq" id="WP_187718847.1">
    <property type="nucleotide sequence ID" value="NZ_JACTAH010000002.1"/>
</dbReference>
<evidence type="ECO:0000313" key="3">
    <source>
        <dbReference type="Proteomes" id="UP000603602"/>
    </source>
</evidence>
<feature type="domain" description="BLUF" evidence="1">
    <location>
        <begin position="3"/>
        <end position="94"/>
    </location>
</feature>
<organism evidence="2 3">
    <name type="scientific">Thauera sedimentorum</name>
    <dbReference type="NCBI Taxonomy" id="2767595"/>
    <lineage>
        <taxon>Bacteria</taxon>
        <taxon>Pseudomonadati</taxon>
        <taxon>Pseudomonadota</taxon>
        <taxon>Betaproteobacteria</taxon>
        <taxon>Rhodocyclales</taxon>
        <taxon>Zoogloeaceae</taxon>
        <taxon>Thauera</taxon>
    </lineage>
</organism>
<dbReference type="Pfam" id="PF04940">
    <property type="entry name" value="BLUF"/>
    <property type="match status" value="1"/>
</dbReference>
<evidence type="ECO:0000259" key="1">
    <source>
        <dbReference type="PROSITE" id="PS50925"/>
    </source>
</evidence>
<dbReference type="EMBL" id="JACYTO010000002">
    <property type="protein sequence ID" value="MBD8504067.1"/>
    <property type="molecule type" value="Genomic_DNA"/>
</dbReference>
<sequence>MPVLQIVYRSLAREGFDEPEMLDILRVSQARNQRDRISGLLIHRAPVFVQLLEGPPDAVLALYERIARDPRHHGVEVVLRQEAAQAAMPTWAMGYLSATAGDCAGPEDAFVFDYAQARSLCEALPPAIGAPFLEVLGVSA</sequence>
<reference evidence="3" key="1">
    <citation type="submission" date="2023-07" db="EMBL/GenBank/DDBJ databases">
        <title>Thauera sp. CAU 1555 isolated from sand of Yaerae Beach.</title>
        <authorList>
            <person name="Kim W."/>
        </authorList>
    </citation>
    <scope>NUCLEOTIDE SEQUENCE [LARGE SCALE GENOMIC DNA]</scope>
    <source>
        <strain evidence="3">CAU 1555</strain>
    </source>
</reference>
<dbReference type="Proteomes" id="UP000603602">
    <property type="component" value="Unassembled WGS sequence"/>
</dbReference>
<protein>
    <submittedName>
        <fullName evidence="2">BLUF domain-containing protein</fullName>
    </submittedName>
</protein>
<dbReference type="InterPro" id="IPR036046">
    <property type="entry name" value="Acylphosphatase-like_dom_sf"/>
</dbReference>
<dbReference type="PROSITE" id="PS50925">
    <property type="entry name" value="BLUF"/>
    <property type="match status" value="1"/>
</dbReference>
<dbReference type="SUPFAM" id="SSF54975">
    <property type="entry name" value="Acylphosphatase/BLUF domain-like"/>
    <property type="match status" value="1"/>
</dbReference>
<dbReference type="SMART" id="SM01034">
    <property type="entry name" value="BLUF"/>
    <property type="match status" value="1"/>
</dbReference>
<dbReference type="InterPro" id="IPR007024">
    <property type="entry name" value="BLUF_domain"/>
</dbReference>
<comment type="caution">
    <text evidence="2">The sequence shown here is derived from an EMBL/GenBank/DDBJ whole genome shotgun (WGS) entry which is preliminary data.</text>
</comment>
<name>A0ABR9BF59_9RHOO</name>
<dbReference type="Gene3D" id="3.30.70.100">
    <property type="match status" value="1"/>
</dbReference>
<accession>A0ABR9BF59</accession>
<keyword evidence="3" id="KW-1185">Reference proteome</keyword>
<proteinExistence type="predicted"/>
<evidence type="ECO:0000313" key="2">
    <source>
        <dbReference type="EMBL" id="MBD8504067.1"/>
    </source>
</evidence>